<name>A0A922SYN7_9PLEO</name>
<dbReference type="EMBL" id="NRDI02000012">
    <property type="protein sequence ID" value="KAI1512067.1"/>
    <property type="molecule type" value="Genomic_DNA"/>
</dbReference>
<dbReference type="PROSITE" id="PS50089">
    <property type="entry name" value="ZF_RING_2"/>
    <property type="match status" value="1"/>
</dbReference>
<dbReference type="InterPro" id="IPR013083">
    <property type="entry name" value="Znf_RING/FYVE/PHD"/>
</dbReference>
<dbReference type="PROSITE" id="PS00518">
    <property type="entry name" value="ZF_RING_1"/>
    <property type="match status" value="1"/>
</dbReference>
<evidence type="ECO:0000313" key="7">
    <source>
        <dbReference type="EMBL" id="KAI1512067.1"/>
    </source>
</evidence>
<dbReference type="Proteomes" id="UP000249757">
    <property type="component" value="Unassembled WGS sequence"/>
</dbReference>
<sequence length="378" mass="43439">MDQILASTDTQLPATTSDERRSSIVASMLAVPPIDLSTFVVAMNGLPESIDQIDTSYLFLIKSLHMLQSNALDLNQEPGQSILRYMPNAPGGQGAQFLTYLDAYACLPESRRTETMEERVQLIHRLYDELPQISRRVFASTQGWDTNPYESTLLKMKLHVYSSRLILYVAHLQGWEQDRLTSELITNFQACFPMLPTEPVLSFPVLRNQLADIRTWCENQRMLLRIAREPQAGFWDDVAWQKDEPAECSICLLPLESAAVLTNPCSHPLCEDCLETWIHAGQDNSHRCPMCRTELFAKPSYQHQPPSLEEDRENEDFGRAPGRWIDPERLAEQEVDREDQQFDEMLELWLHEARDVDTSLVWLQLEIELHHRVVSTGQ</sequence>
<gene>
    <name evidence="7" type="ORF">Ptr86124_008907</name>
</gene>
<dbReference type="SUPFAM" id="SSF57850">
    <property type="entry name" value="RING/U-box"/>
    <property type="match status" value="1"/>
</dbReference>
<dbReference type="SMART" id="SM00184">
    <property type="entry name" value="RING"/>
    <property type="match status" value="1"/>
</dbReference>
<evidence type="ECO:0000259" key="6">
    <source>
        <dbReference type="PROSITE" id="PS50089"/>
    </source>
</evidence>
<evidence type="ECO:0000256" key="3">
    <source>
        <dbReference type="ARBA" id="ARBA00022833"/>
    </source>
</evidence>
<dbReference type="InterPro" id="IPR001841">
    <property type="entry name" value="Znf_RING"/>
</dbReference>
<keyword evidence="8" id="KW-1185">Reference proteome</keyword>
<organism evidence="7 8">
    <name type="scientific">Pyrenophora tritici-repentis</name>
    <dbReference type="NCBI Taxonomy" id="45151"/>
    <lineage>
        <taxon>Eukaryota</taxon>
        <taxon>Fungi</taxon>
        <taxon>Dikarya</taxon>
        <taxon>Ascomycota</taxon>
        <taxon>Pezizomycotina</taxon>
        <taxon>Dothideomycetes</taxon>
        <taxon>Pleosporomycetidae</taxon>
        <taxon>Pleosporales</taxon>
        <taxon>Pleosporineae</taxon>
        <taxon>Pleosporaceae</taxon>
        <taxon>Pyrenophora</taxon>
    </lineage>
</organism>
<evidence type="ECO:0000256" key="5">
    <source>
        <dbReference type="SAM" id="MobiDB-lite"/>
    </source>
</evidence>
<reference evidence="8" key="1">
    <citation type="journal article" date="2022" name="Microb. Genom.">
        <title>A global pangenome for the wheat fungal pathogen Pyrenophora tritici-repentis and prediction of effector protein structural homology.</title>
        <authorList>
            <person name="Moolhuijzen P.M."/>
            <person name="See P.T."/>
            <person name="Shi G."/>
            <person name="Powell H.R."/>
            <person name="Cockram J."/>
            <person name="Jorgensen L.N."/>
            <person name="Benslimane H."/>
            <person name="Strelkov S.E."/>
            <person name="Turner J."/>
            <person name="Liu Z."/>
            <person name="Moffat C.S."/>
        </authorList>
    </citation>
    <scope>NUCLEOTIDE SEQUENCE [LARGE SCALE GENOMIC DNA]</scope>
</reference>
<evidence type="ECO:0000256" key="2">
    <source>
        <dbReference type="ARBA" id="ARBA00022771"/>
    </source>
</evidence>
<dbReference type="AlphaFoldDB" id="A0A922SYN7"/>
<dbReference type="Gene3D" id="3.30.40.10">
    <property type="entry name" value="Zinc/RING finger domain, C3HC4 (zinc finger)"/>
    <property type="match status" value="1"/>
</dbReference>
<comment type="caution">
    <text evidence="7">The sequence shown here is derived from an EMBL/GenBank/DDBJ whole genome shotgun (WGS) entry which is preliminary data.</text>
</comment>
<keyword evidence="3" id="KW-0862">Zinc</keyword>
<evidence type="ECO:0000256" key="1">
    <source>
        <dbReference type="ARBA" id="ARBA00022723"/>
    </source>
</evidence>
<evidence type="ECO:0000256" key="4">
    <source>
        <dbReference type="PROSITE-ProRule" id="PRU00175"/>
    </source>
</evidence>
<dbReference type="PANTHER" id="PTHR45969">
    <property type="entry name" value="RING ZINC FINGER PROTEIN-RELATED"/>
    <property type="match status" value="1"/>
</dbReference>
<keyword evidence="2 4" id="KW-0863">Zinc-finger</keyword>
<dbReference type="GO" id="GO:0016567">
    <property type="term" value="P:protein ubiquitination"/>
    <property type="evidence" value="ECO:0007669"/>
    <property type="project" value="TreeGrafter"/>
</dbReference>
<feature type="region of interest" description="Disordered" evidence="5">
    <location>
        <begin position="302"/>
        <end position="322"/>
    </location>
</feature>
<dbReference type="GO" id="GO:0008270">
    <property type="term" value="F:zinc ion binding"/>
    <property type="evidence" value="ECO:0007669"/>
    <property type="project" value="UniProtKB-KW"/>
</dbReference>
<feature type="domain" description="RING-type" evidence="6">
    <location>
        <begin position="248"/>
        <end position="292"/>
    </location>
</feature>
<accession>A0A922SYN7</accession>
<dbReference type="GO" id="GO:0061630">
    <property type="term" value="F:ubiquitin protein ligase activity"/>
    <property type="evidence" value="ECO:0007669"/>
    <property type="project" value="TreeGrafter"/>
</dbReference>
<dbReference type="PANTHER" id="PTHR45969:SF69">
    <property type="entry name" value="FINGER DOMAIN PROTEIN, PUTATIVE (AFU_ORTHOLOGUE AFUA_3G12190)-RELATED"/>
    <property type="match status" value="1"/>
</dbReference>
<evidence type="ECO:0000313" key="8">
    <source>
        <dbReference type="Proteomes" id="UP000249757"/>
    </source>
</evidence>
<proteinExistence type="predicted"/>
<dbReference type="InterPro" id="IPR017907">
    <property type="entry name" value="Znf_RING_CS"/>
</dbReference>
<keyword evidence="1" id="KW-0479">Metal-binding</keyword>
<dbReference type="Pfam" id="PF13639">
    <property type="entry name" value="zf-RING_2"/>
    <property type="match status" value="1"/>
</dbReference>
<protein>
    <submittedName>
        <fullName evidence="7">RING finger protein</fullName>
    </submittedName>
</protein>